<comment type="similarity">
    <text evidence="1">Belongs to the peptidase M20A family.</text>
</comment>
<feature type="domain" description="Peptidase M20 dimerisation" evidence="8">
    <location>
        <begin position="307"/>
        <end position="457"/>
    </location>
</feature>
<evidence type="ECO:0000259" key="8">
    <source>
        <dbReference type="Pfam" id="PF07687"/>
    </source>
</evidence>
<dbReference type="Gene3D" id="3.30.70.360">
    <property type="match status" value="1"/>
</dbReference>
<dbReference type="GO" id="GO:0000328">
    <property type="term" value="C:fungal-type vacuole lumen"/>
    <property type="evidence" value="ECO:0007669"/>
    <property type="project" value="TreeGrafter"/>
</dbReference>
<keyword evidence="5 7" id="KW-0862">Zinc</keyword>
<dbReference type="Proteomes" id="UP000054217">
    <property type="component" value="Unassembled WGS sequence"/>
</dbReference>
<organism evidence="9 10">
    <name type="scientific">Pisolithus tinctorius Marx 270</name>
    <dbReference type="NCBI Taxonomy" id="870435"/>
    <lineage>
        <taxon>Eukaryota</taxon>
        <taxon>Fungi</taxon>
        <taxon>Dikarya</taxon>
        <taxon>Basidiomycota</taxon>
        <taxon>Agaricomycotina</taxon>
        <taxon>Agaricomycetes</taxon>
        <taxon>Agaricomycetidae</taxon>
        <taxon>Boletales</taxon>
        <taxon>Sclerodermatineae</taxon>
        <taxon>Pisolithaceae</taxon>
        <taxon>Pisolithus</taxon>
    </lineage>
</organism>
<dbReference type="InterPro" id="IPR017141">
    <property type="entry name" value="Pept_M20_carboxypep"/>
</dbReference>
<evidence type="ECO:0000256" key="7">
    <source>
        <dbReference type="PIRSR" id="PIRSR037217-2"/>
    </source>
</evidence>
<sequence length="597" mass="65353">MPVDTKKEGGGIFPKSPWESPVAVHVPTPASVKDLRFSRALTFLCMIALWSTLRVLNFPLRFISRNTHSGLLHPNTNSTACPQWDALYPIDNAQIDAELEAIYASPDFKLRAIDLLAGAIRIPTESHDNSGPVGEDPVWNIFADLHQYLERAFPLVYTKLNVTKINTYGIIYHWQGLTEAKPILLAAHQDVVPVDPTTVSRWIHPPYSGHYDGTWIWGRGTCDDKSDLIERLIVVDSLLRRGFTPARTVVIAFGFDEEATGLEGAGHIAKYLEETYGRDGFAMLVDEGETPIMNFGNGIYFASLAVSEKGYFDARVEVTSPGGHSSIPPAHTSIGLLSLAISAIETNPHTPELLRNGTPFSAVQCLANYLPSFPEDLRSLAREAVSDDWALARLKDALPKLSPAIRALMATTQAVDVIEGGVKVNALPERASAVVNHRIAEHSSVAELQQHLIDVLLPVAASHELTLRAFGRVMKTGDSGEIAVSDTFGTAVEPSPVTPMGYGPYSILGGTIKATMATSQLYNDATVILGPFLLLANTDTMHYWNLTKHIFRFSLATESDYYNGIHTVNEALRADAYIEGIRFLTKLILNVDESPLS</sequence>
<dbReference type="PROSITE" id="PS00758">
    <property type="entry name" value="ARGE_DAPE_CPG2_1"/>
    <property type="match status" value="1"/>
</dbReference>
<feature type="binding site" evidence="7">
    <location>
        <position position="566"/>
    </location>
    <ligand>
        <name>Zn(2+)</name>
        <dbReference type="ChEBI" id="CHEBI:29105"/>
        <label>1</label>
    </ligand>
</feature>
<accession>A0A0C3PH39</accession>
<dbReference type="OrthoDB" id="3064516at2759"/>
<feature type="active site" description="Proton acceptor" evidence="6">
    <location>
        <position position="257"/>
    </location>
</feature>
<dbReference type="HOGENOM" id="CLU_021802_11_0_1"/>
<dbReference type="Pfam" id="PF01546">
    <property type="entry name" value="Peptidase_M20"/>
    <property type="match status" value="1"/>
</dbReference>
<dbReference type="GO" id="GO:0004181">
    <property type="term" value="F:metallocarboxypeptidase activity"/>
    <property type="evidence" value="ECO:0007669"/>
    <property type="project" value="InterPro"/>
</dbReference>
<feature type="binding site" evidence="7">
    <location>
        <position position="188"/>
    </location>
    <ligand>
        <name>Zn(2+)</name>
        <dbReference type="ChEBI" id="CHEBI:29105"/>
        <label>2</label>
    </ligand>
</feature>
<dbReference type="GO" id="GO:0046872">
    <property type="term" value="F:metal ion binding"/>
    <property type="evidence" value="ECO:0007669"/>
    <property type="project" value="UniProtKB-KW"/>
</dbReference>
<evidence type="ECO:0000256" key="1">
    <source>
        <dbReference type="ARBA" id="ARBA00006247"/>
    </source>
</evidence>
<dbReference type="InterPro" id="IPR047177">
    <property type="entry name" value="Pept_M20A"/>
</dbReference>
<feature type="active site" evidence="6">
    <location>
        <position position="190"/>
    </location>
</feature>
<keyword evidence="2" id="KW-0645">Protease</keyword>
<dbReference type="Gene3D" id="3.40.630.10">
    <property type="entry name" value="Zn peptidases"/>
    <property type="match status" value="1"/>
</dbReference>
<evidence type="ECO:0000256" key="3">
    <source>
        <dbReference type="ARBA" id="ARBA00022723"/>
    </source>
</evidence>
<dbReference type="EMBL" id="KN831959">
    <property type="protein sequence ID" value="KIO07736.1"/>
    <property type="molecule type" value="Genomic_DNA"/>
</dbReference>
<dbReference type="SUPFAM" id="SSF53187">
    <property type="entry name" value="Zn-dependent exopeptidases"/>
    <property type="match status" value="1"/>
</dbReference>
<keyword evidence="4" id="KW-0378">Hydrolase</keyword>
<dbReference type="GO" id="GO:0051603">
    <property type="term" value="P:proteolysis involved in protein catabolic process"/>
    <property type="evidence" value="ECO:0007669"/>
    <property type="project" value="TreeGrafter"/>
</dbReference>
<dbReference type="InterPro" id="IPR002933">
    <property type="entry name" value="Peptidase_M20"/>
</dbReference>
<evidence type="ECO:0000256" key="2">
    <source>
        <dbReference type="ARBA" id="ARBA00022670"/>
    </source>
</evidence>
<reference evidence="9 10" key="1">
    <citation type="submission" date="2014-04" db="EMBL/GenBank/DDBJ databases">
        <authorList>
            <consortium name="DOE Joint Genome Institute"/>
            <person name="Kuo A."/>
            <person name="Kohler A."/>
            <person name="Costa M.D."/>
            <person name="Nagy L.G."/>
            <person name="Floudas D."/>
            <person name="Copeland A."/>
            <person name="Barry K.W."/>
            <person name="Cichocki N."/>
            <person name="Veneault-Fourrey C."/>
            <person name="LaButti K."/>
            <person name="Lindquist E.A."/>
            <person name="Lipzen A."/>
            <person name="Lundell T."/>
            <person name="Morin E."/>
            <person name="Murat C."/>
            <person name="Sun H."/>
            <person name="Tunlid A."/>
            <person name="Henrissat B."/>
            <person name="Grigoriev I.V."/>
            <person name="Hibbett D.S."/>
            <person name="Martin F."/>
            <person name="Nordberg H.P."/>
            <person name="Cantor M.N."/>
            <person name="Hua S.X."/>
        </authorList>
    </citation>
    <scope>NUCLEOTIDE SEQUENCE [LARGE SCALE GENOMIC DNA]</scope>
    <source>
        <strain evidence="9 10">Marx 270</strain>
    </source>
</reference>
<dbReference type="PIRSF" id="PIRSF037217">
    <property type="entry name" value="Carboxypeptidase_S"/>
    <property type="match status" value="1"/>
</dbReference>
<dbReference type="InParanoid" id="A0A0C3PH39"/>
<feature type="binding site" evidence="7">
    <location>
        <position position="258"/>
    </location>
    <ligand>
        <name>Zn(2+)</name>
        <dbReference type="ChEBI" id="CHEBI:29105"/>
        <label>1</label>
    </ligand>
</feature>
<protein>
    <recommendedName>
        <fullName evidence="8">Peptidase M20 dimerisation domain-containing protein</fullName>
    </recommendedName>
</protein>
<dbReference type="CDD" id="cd05674">
    <property type="entry name" value="M20_yscS"/>
    <property type="match status" value="1"/>
</dbReference>
<gene>
    <name evidence="9" type="ORF">M404DRAFT_997881</name>
</gene>
<evidence type="ECO:0000256" key="4">
    <source>
        <dbReference type="ARBA" id="ARBA00022801"/>
    </source>
</evidence>
<evidence type="ECO:0000256" key="6">
    <source>
        <dbReference type="PIRSR" id="PIRSR037217-1"/>
    </source>
</evidence>
<dbReference type="PROSITE" id="PS00759">
    <property type="entry name" value="ARGE_DAPE_CPG2_2"/>
    <property type="match status" value="1"/>
</dbReference>
<feature type="binding site" evidence="7">
    <location>
        <position position="286"/>
    </location>
    <ligand>
        <name>Zn(2+)</name>
        <dbReference type="ChEBI" id="CHEBI:29105"/>
        <label>2</label>
    </ligand>
</feature>
<dbReference type="InterPro" id="IPR011650">
    <property type="entry name" value="Peptidase_M20_dimer"/>
</dbReference>
<dbReference type="InterPro" id="IPR036264">
    <property type="entry name" value="Bact_exopeptidase_dim_dom"/>
</dbReference>
<reference evidence="10" key="2">
    <citation type="submission" date="2015-01" db="EMBL/GenBank/DDBJ databases">
        <title>Evolutionary Origins and Diversification of the Mycorrhizal Mutualists.</title>
        <authorList>
            <consortium name="DOE Joint Genome Institute"/>
            <consortium name="Mycorrhizal Genomics Consortium"/>
            <person name="Kohler A."/>
            <person name="Kuo A."/>
            <person name="Nagy L.G."/>
            <person name="Floudas D."/>
            <person name="Copeland A."/>
            <person name="Barry K.W."/>
            <person name="Cichocki N."/>
            <person name="Veneault-Fourrey C."/>
            <person name="LaButti K."/>
            <person name="Lindquist E.A."/>
            <person name="Lipzen A."/>
            <person name="Lundell T."/>
            <person name="Morin E."/>
            <person name="Murat C."/>
            <person name="Riley R."/>
            <person name="Ohm R."/>
            <person name="Sun H."/>
            <person name="Tunlid A."/>
            <person name="Henrissat B."/>
            <person name="Grigoriev I.V."/>
            <person name="Hibbett D.S."/>
            <person name="Martin F."/>
        </authorList>
    </citation>
    <scope>NUCLEOTIDE SEQUENCE [LARGE SCALE GENOMIC DNA]</scope>
    <source>
        <strain evidence="10">Marx 270</strain>
    </source>
</reference>
<keyword evidence="3 7" id="KW-0479">Metal-binding</keyword>
<dbReference type="Pfam" id="PF07687">
    <property type="entry name" value="M20_dimer"/>
    <property type="match status" value="1"/>
</dbReference>
<dbReference type="SUPFAM" id="SSF55031">
    <property type="entry name" value="Bacterial exopeptidase dimerisation domain"/>
    <property type="match status" value="1"/>
</dbReference>
<feature type="binding site" evidence="7">
    <location>
        <position position="223"/>
    </location>
    <ligand>
        <name>Zn(2+)</name>
        <dbReference type="ChEBI" id="CHEBI:29105"/>
        <label>2</label>
    </ligand>
</feature>
<dbReference type="AlphaFoldDB" id="A0A0C3PH39"/>
<evidence type="ECO:0000256" key="5">
    <source>
        <dbReference type="ARBA" id="ARBA00022833"/>
    </source>
</evidence>
<name>A0A0C3PH39_PISTI</name>
<dbReference type="FunCoup" id="A0A0C3PH39">
    <property type="interactions" value="10"/>
</dbReference>
<dbReference type="PANTHER" id="PTHR45962:SF1">
    <property type="entry name" value="N-FATTY-ACYL-AMINO ACID SYNTHASE_HYDROLASE PM20D1"/>
    <property type="match status" value="1"/>
</dbReference>
<dbReference type="Gene3D" id="1.10.150.900">
    <property type="match status" value="1"/>
</dbReference>
<proteinExistence type="inferred from homology"/>
<evidence type="ECO:0000313" key="9">
    <source>
        <dbReference type="EMBL" id="KIO07736.1"/>
    </source>
</evidence>
<keyword evidence="10" id="KW-1185">Reference proteome</keyword>
<dbReference type="InterPro" id="IPR001261">
    <property type="entry name" value="ArgE/DapE_CS"/>
</dbReference>
<evidence type="ECO:0000313" key="10">
    <source>
        <dbReference type="Proteomes" id="UP000054217"/>
    </source>
</evidence>
<dbReference type="STRING" id="870435.A0A0C3PH39"/>
<feature type="binding site" evidence="7">
    <location>
        <position position="223"/>
    </location>
    <ligand>
        <name>Zn(2+)</name>
        <dbReference type="ChEBI" id="CHEBI:29105"/>
        <label>1</label>
    </ligand>
</feature>
<dbReference type="PANTHER" id="PTHR45962">
    <property type="entry name" value="N-FATTY-ACYL-AMINO ACID SYNTHASE/HYDROLASE PM20D1"/>
    <property type="match status" value="1"/>
</dbReference>